<accession>A0ABS1EC14</accession>
<keyword evidence="1" id="KW-0732">Signal</keyword>
<evidence type="ECO:0000313" key="3">
    <source>
        <dbReference type="Proteomes" id="UP000635316"/>
    </source>
</evidence>
<dbReference type="Proteomes" id="UP000635316">
    <property type="component" value="Unassembled WGS sequence"/>
</dbReference>
<evidence type="ECO:0000313" key="2">
    <source>
        <dbReference type="EMBL" id="MBK1780588.1"/>
    </source>
</evidence>
<gene>
    <name evidence="2" type="ORF">JHL22_05100</name>
</gene>
<name>A0ABS1EC14_9BURK</name>
<keyword evidence="3" id="KW-1185">Reference proteome</keyword>
<feature type="chain" id="PRO_5046658790" description="Lipoprotein" evidence="1">
    <location>
        <begin position="23"/>
        <end position="198"/>
    </location>
</feature>
<protein>
    <recommendedName>
        <fullName evidence="4">Lipoprotein</fullName>
    </recommendedName>
</protein>
<dbReference type="RefSeq" id="WP_200234615.1">
    <property type="nucleotide sequence ID" value="NZ_JAENGP010000004.1"/>
</dbReference>
<proteinExistence type="predicted"/>
<sequence>MNIFSKVILTTLAMISISGCVALNEMSGIGAIRENTSTFDGSKEVLMEPAFVYADTSGMSGWQIKMGVRWSSKMPKDTLVFDVYVDGAHSIERGKSLLFNIDGKVVEISTMDDTTDFQRVPGFVHAGSYIPGRSTSSKRYYIPFSLASQLVNAKDVRVKVLLSKTYVEGIFSTDVVGSAKPAIIKYFDKLKEYGVFVN</sequence>
<dbReference type="PROSITE" id="PS51257">
    <property type="entry name" value="PROKAR_LIPOPROTEIN"/>
    <property type="match status" value="1"/>
</dbReference>
<reference evidence="2 3" key="1">
    <citation type="submission" date="2020-12" db="EMBL/GenBank/DDBJ databases">
        <authorList>
            <person name="Lu T."/>
            <person name="Wang Q."/>
            <person name="Han X."/>
        </authorList>
    </citation>
    <scope>NUCLEOTIDE SEQUENCE [LARGE SCALE GENOMIC DNA]</scope>
    <source>
        <strain evidence="2 3">WQ 585</strain>
    </source>
</reference>
<feature type="signal peptide" evidence="1">
    <location>
        <begin position="1"/>
        <end position="22"/>
    </location>
</feature>
<organism evidence="2 3">
    <name type="scientific">Advenella mandrilli</name>
    <dbReference type="NCBI Taxonomy" id="2800330"/>
    <lineage>
        <taxon>Bacteria</taxon>
        <taxon>Pseudomonadati</taxon>
        <taxon>Pseudomonadota</taxon>
        <taxon>Betaproteobacteria</taxon>
        <taxon>Burkholderiales</taxon>
        <taxon>Alcaligenaceae</taxon>
    </lineage>
</organism>
<dbReference type="EMBL" id="JAENGP010000004">
    <property type="protein sequence ID" value="MBK1780588.1"/>
    <property type="molecule type" value="Genomic_DNA"/>
</dbReference>
<comment type="caution">
    <text evidence="2">The sequence shown here is derived from an EMBL/GenBank/DDBJ whole genome shotgun (WGS) entry which is preliminary data.</text>
</comment>
<evidence type="ECO:0000256" key="1">
    <source>
        <dbReference type="SAM" id="SignalP"/>
    </source>
</evidence>
<evidence type="ECO:0008006" key="4">
    <source>
        <dbReference type="Google" id="ProtNLM"/>
    </source>
</evidence>